<feature type="compositionally biased region" description="Low complexity" evidence="1">
    <location>
        <begin position="57"/>
        <end position="85"/>
    </location>
</feature>
<feature type="compositionally biased region" description="Polar residues" evidence="1">
    <location>
        <begin position="86"/>
        <end position="97"/>
    </location>
</feature>
<proteinExistence type="predicted"/>
<dbReference type="Proteomes" id="UP000499080">
    <property type="component" value="Unassembled WGS sequence"/>
</dbReference>
<feature type="compositionally biased region" description="Polar residues" evidence="1">
    <location>
        <begin position="47"/>
        <end position="56"/>
    </location>
</feature>
<evidence type="ECO:0000256" key="1">
    <source>
        <dbReference type="SAM" id="MobiDB-lite"/>
    </source>
</evidence>
<dbReference type="EMBL" id="BGPR01000140">
    <property type="protein sequence ID" value="GBL98541.1"/>
    <property type="molecule type" value="Genomic_DNA"/>
</dbReference>
<organism evidence="2 3">
    <name type="scientific">Araneus ventricosus</name>
    <name type="common">Orbweaver spider</name>
    <name type="synonym">Epeira ventricosa</name>
    <dbReference type="NCBI Taxonomy" id="182803"/>
    <lineage>
        <taxon>Eukaryota</taxon>
        <taxon>Metazoa</taxon>
        <taxon>Ecdysozoa</taxon>
        <taxon>Arthropoda</taxon>
        <taxon>Chelicerata</taxon>
        <taxon>Arachnida</taxon>
        <taxon>Araneae</taxon>
        <taxon>Araneomorphae</taxon>
        <taxon>Entelegynae</taxon>
        <taxon>Araneoidea</taxon>
        <taxon>Araneidae</taxon>
        <taxon>Araneus</taxon>
    </lineage>
</organism>
<keyword evidence="3" id="KW-1185">Reference proteome</keyword>
<evidence type="ECO:0000313" key="2">
    <source>
        <dbReference type="EMBL" id="GBL98541.1"/>
    </source>
</evidence>
<feature type="region of interest" description="Disordered" evidence="1">
    <location>
        <begin position="47"/>
        <end position="121"/>
    </location>
</feature>
<protein>
    <submittedName>
        <fullName evidence="2">Uncharacterized protein</fullName>
    </submittedName>
</protein>
<reference evidence="2 3" key="1">
    <citation type="journal article" date="2019" name="Sci. Rep.">
        <title>Orb-weaving spider Araneus ventricosus genome elucidates the spidroin gene catalogue.</title>
        <authorList>
            <person name="Kono N."/>
            <person name="Nakamura H."/>
            <person name="Ohtoshi R."/>
            <person name="Moran D.A.P."/>
            <person name="Shinohara A."/>
            <person name="Yoshida Y."/>
            <person name="Fujiwara M."/>
            <person name="Mori M."/>
            <person name="Tomita M."/>
            <person name="Arakawa K."/>
        </authorList>
    </citation>
    <scope>NUCLEOTIDE SEQUENCE [LARGE SCALE GENOMIC DNA]</scope>
</reference>
<name>A0A4Y2C260_ARAVE</name>
<gene>
    <name evidence="2" type="ORF">AVEN_111651_1</name>
</gene>
<comment type="caution">
    <text evidence="2">The sequence shown here is derived from an EMBL/GenBank/DDBJ whole genome shotgun (WGS) entry which is preliminary data.</text>
</comment>
<accession>A0A4Y2C260</accession>
<evidence type="ECO:0000313" key="3">
    <source>
        <dbReference type="Proteomes" id="UP000499080"/>
    </source>
</evidence>
<sequence length="142" mass="15805">MGMRGRRIRNNWGRCKNGSFSLGCGAQETFKACADISITDRIVTLSNPTKTIGQPSNVKPVTVNQPTTVTKPTKTTKPNRFKTTTSIKPTSTASPSVNKNKNKKNPPLPRPTIVKGETFQEALDRIRKDPRLRWMLQGRKPS</sequence>
<dbReference type="AlphaFoldDB" id="A0A4Y2C260"/>
<dbReference type="OrthoDB" id="64893at2759"/>